<keyword evidence="2" id="KW-1185">Reference proteome</keyword>
<reference evidence="1 2" key="1">
    <citation type="journal article" date="2023" name="Life. Sci Alliance">
        <title>Evolutionary insights into 3D genome organization and epigenetic landscape of Vigna mungo.</title>
        <authorList>
            <person name="Junaid A."/>
            <person name="Singh B."/>
            <person name="Bhatia S."/>
        </authorList>
    </citation>
    <scope>NUCLEOTIDE SEQUENCE [LARGE SCALE GENOMIC DNA]</scope>
    <source>
        <strain evidence="1">Urdbean</strain>
    </source>
</reference>
<evidence type="ECO:0000313" key="1">
    <source>
        <dbReference type="EMBL" id="WVZ14428.1"/>
    </source>
</evidence>
<sequence length="124" mass="13635">MRISSFCLLFSALNKNFSLRSISRLCSRFDLSSSRCFSHNNLSSSFLLVAHTSRLSLKITNVAQVNLDGVCTKRVSLRAVAIFLVGGVDGADEICRTCITEPEIGSAEAQDVLNFFKESRHVGM</sequence>
<organism evidence="1 2">
    <name type="scientific">Vigna mungo</name>
    <name type="common">Black gram</name>
    <name type="synonym">Phaseolus mungo</name>
    <dbReference type="NCBI Taxonomy" id="3915"/>
    <lineage>
        <taxon>Eukaryota</taxon>
        <taxon>Viridiplantae</taxon>
        <taxon>Streptophyta</taxon>
        <taxon>Embryophyta</taxon>
        <taxon>Tracheophyta</taxon>
        <taxon>Spermatophyta</taxon>
        <taxon>Magnoliopsida</taxon>
        <taxon>eudicotyledons</taxon>
        <taxon>Gunneridae</taxon>
        <taxon>Pentapetalae</taxon>
        <taxon>rosids</taxon>
        <taxon>fabids</taxon>
        <taxon>Fabales</taxon>
        <taxon>Fabaceae</taxon>
        <taxon>Papilionoideae</taxon>
        <taxon>50 kb inversion clade</taxon>
        <taxon>NPAAA clade</taxon>
        <taxon>indigoferoid/millettioid clade</taxon>
        <taxon>Phaseoleae</taxon>
        <taxon>Vigna</taxon>
    </lineage>
</organism>
<accession>A0AAQ3NS50</accession>
<protein>
    <submittedName>
        <fullName evidence="1">Uncharacterized protein</fullName>
    </submittedName>
</protein>
<name>A0AAQ3NS50_VIGMU</name>
<proteinExistence type="predicted"/>
<dbReference type="EMBL" id="CP144697">
    <property type="protein sequence ID" value="WVZ14428.1"/>
    <property type="molecule type" value="Genomic_DNA"/>
</dbReference>
<dbReference type="AlphaFoldDB" id="A0AAQ3NS50"/>
<dbReference type="Proteomes" id="UP001374535">
    <property type="component" value="Chromosome 4"/>
</dbReference>
<evidence type="ECO:0000313" key="2">
    <source>
        <dbReference type="Proteomes" id="UP001374535"/>
    </source>
</evidence>
<gene>
    <name evidence="1" type="ORF">V8G54_011994</name>
</gene>
<feature type="non-terminal residue" evidence="1">
    <location>
        <position position="124"/>
    </location>
</feature>